<evidence type="ECO:0000313" key="2">
    <source>
        <dbReference type="Proteomes" id="UP000035425"/>
    </source>
</evidence>
<reference evidence="1 2" key="1">
    <citation type="submission" date="2014-12" db="EMBL/GenBank/DDBJ databases">
        <title>Frankia sp. BMG5.1 draft genome.</title>
        <authorList>
            <person name="Gtari M."/>
            <person name="Ghodhbane-Gtari F."/>
            <person name="Nouioui I."/>
            <person name="Ktari A."/>
            <person name="Hezbri K."/>
            <person name="Mimouni W."/>
            <person name="Sbissi I."/>
            <person name="Ayari A."/>
            <person name="Yamanaka T."/>
            <person name="Normand P."/>
            <person name="Tisa L.S."/>
            <person name="Boudabous A."/>
        </authorList>
    </citation>
    <scope>NUCLEOTIDE SEQUENCE [LARGE SCALE GENOMIC DNA]</scope>
    <source>
        <strain evidence="1 2">BMG5.1</strain>
    </source>
</reference>
<keyword evidence="2" id="KW-1185">Reference proteome</keyword>
<evidence type="ECO:0000313" key="1">
    <source>
        <dbReference type="EMBL" id="KLL10962.1"/>
    </source>
</evidence>
<comment type="caution">
    <text evidence="1">The sequence shown here is derived from an EMBL/GenBank/DDBJ whole genome shotgun (WGS) entry which is preliminary data.</text>
</comment>
<accession>A0ABR5F2Q5</accession>
<evidence type="ECO:0008006" key="3">
    <source>
        <dbReference type="Google" id="ProtNLM"/>
    </source>
</evidence>
<proteinExistence type="predicted"/>
<dbReference type="EMBL" id="JWIO01000022">
    <property type="protein sequence ID" value="KLL10962.1"/>
    <property type="molecule type" value="Genomic_DNA"/>
</dbReference>
<dbReference type="Proteomes" id="UP000035425">
    <property type="component" value="Unassembled WGS sequence"/>
</dbReference>
<name>A0ABR5F2Q5_9ACTN</name>
<protein>
    <recommendedName>
        <fullName evidence="3">PRC-barrel domain-containing protein</fullName>
    </recommendedName>
</protein>
<gene>
    <name evidence="1" type="ORF">FrCorBMG51_14480</name>
</gene>
<organism evidence="1 2">
    <name type="scientific">Protofrankia coriariae</name>
    <dbReference type="NCBI Taxonomy" id="1562887"/>
    <lineage>
        <taxon>Bacteria</taxon>
        <taxon>Bacillati</taxon>
        <taxon>Actinomycetota</taxon>
        <taxon>Actinomycetes</taxon>
        <taxon>Frankiales</taxon>
        <taxon>Frankiaceae</taxon>
        <taxon>Protofrankia</taxon>
    </lineage>
</organism>
<sequence length="107" mass="11915">MGKRILVLDADGELLGKFADTYTAHLWSHFRILAPGFDGHVEVFDPHTRTSLVVGADECRSIIWGRVQNTAVACEERAEPDEPSLPELSVRQLSRRSMTHAWLTAGT</sequence>
<dbReference type="RefSeq" id="WP_013875592.1">
    <property type="nucleotide sequence ID" value="NZ_JWIO01000022.1"/>
</dbReference>